<dbReference type="NCBIfam" id="TIGR00174">
    <property type="entry name" value="miaA"/>
    <property type="match status" value="1"/>
</dbReference>
<keyword evidence="8 10" id="KW-0460">Magnesium</keyword>
<dbReference type="GO" id="GO:0005524">
    <property type="term" value="F:ATP binding"/>
    <property type="evidence" value="ECO:0007669"/>
    <property type="project" value="UniProtKB-UniRule"/>
</dbReference>
<feature type="site" description="Interaction with substrate tRNA" evidence="10">
    <location>
        <position position="157"/>
    </location>
</feature>
<comment type="caution">
    <text evidence="14">The sequence shown here is derived from an EMBL/GenBank/DDBJ whole genome shotgun (WGS) entry which is preliminary data.</text>
</comment>
<comment type="function">
    <text evidence="2 10 12">Catalyzes the transfer of a dimethylallyl group onto the adenine at position 37 in tRNAs that read codons beginning with uridine, leading to the formation of N6-(dimethylallyl)adenosine (i(6)A).</text>
</comment>
<dbReference type="AlphaFoldDB" id="W7BVX1"/>
<evidence type="ECO:0000256" key="8">
    <source>
        <dbReference type="ARBA" id="ARBA00022842"/>
    </source>
</evidence>
<feature type="site" description="Interaction with substrate tRNA" evidence="10">
    <location>
        <position position="134"/>
    </location>
</feature>
<comment type="caution">
    <text evidence="10">Lacks conserved residue(s) required for the propagation of feature annotation.</text>
</comment>
<keyword evidence="15" id="KW-1185">Reference proteome</keyword>
<dbReference type="EC" id="2.5.1.75" evidence="10"/>
<evidence type="ECO:0000256" key="10">
    <source>
        <dbReference type="HAMAP-Rule" id="MF_00185"/>
    </source>
</evidence>
<evidence type="ECO:0000256" key="12">
    <source>
        <dbReference type="RuleBase" id="RU003784"/>
    </source>
</evidence>
<evidence type="ECO:0000256" key="11">
    <source>
        <dbReference type="RuleBase" id="RU003783"/>
    </source>
</evidence>
<feature type="region of interest" description="Interaction with substrate tRNA" evidence="10">
    <location>
        <begin position="68"/>
        <end position="71"/>
    </location>
</feature>
<dbReference type="Gene3D" id="3.40.50.300">
    <property type="entry name" value="P-loop containing nucleotide triphosphate hydrolases"/>
    <property type="match status" value="1"/>
</dbReference>
<comment type="subunit">
    <text evidence="10">Monomer.</text>
</comment>
<evidence type="ECO:0000313" key="15">
    <source>
        <dbReference type="Proteomes" id="UP000019254"/>
    </source>
</evidence>
<dbReference type="HAMAP" id="MF_00185">
    <property type="entry name" value="IPP_trans"/>
    <property type="match status" value="1"/>
</dbReference>
<evidence type="ECO:0000256" key="5">
    <source>
        <dbReference type="ARBA" id="ARBA00022694"/>
    </source>
</evidence>
<name>W7BVX1_9LIST</name>
<evidence type="ECO:0000256" key="6">
    <source>
        <dbReference type="ARBA" id="ARBA00022741"/>
    </source>
</evidence>
<gene>
    <name evidence="10 14" type="primary">miaA</name>
    <name evidence="14" type="ORF">PCORN_07890</name>
</gene>
<feature type="binding site" evidence="10">
    <location>
        <begin position="45"/>
        <end position="50"/>
    </location>
    <ligand>
        <name>substrate</name>
    </ligand>
</feature>
<evidence type="ECO:0000256" key="3">
    <source>
        <dbReference type="ARBA" id="ARBA00005842"/>
    </source>
</evidence>
<proteinExistence type="inferred from homology"/>
<dbReference type="Gene3D" id="1.10.20.140">
    <property type="match status" value="1"/>
</dbReference>
<accession>W7BVX1</accession>
<dbReference type="Pfam" id="PF01715">
    <property type="entry name" value="IPPT"/>
    <property type="match status" value="1"/>
</dbReference>
<dbReference type="GO" id="GO:0006400">
    <property type="term" value="P:tRNA modification"/>
    <property type="evidence" value="ECO:0007669"/>
    <property type="project" value="TreeGrafter"/>
</dbReference>
<comment type="catalytic activity">
    <reaction evidence="9 10 11">
        <text>adenosine(37) in tRNA + dimethylallyl diphosphate = N(6)-dimethylallyladenosine(37) in tRNA + diphosphate</text>
        <dbReference type="Rhea" id="RHEA:26482"/>
        <dbReference type="Rhea" id="RHEA-COMP:10162"/>
        <dbReference type="Rhea" id="RHEA-COMP:10375"/>
        <dbReference type="ChEBI" id="CHEBI:33019"/>
        <dbReference type="ChEBI" id="CHEBI:57623"/>
        <dbReference type="ChEBI" id="CHEBI:74411"/>
        <dbReference type="ChEBI" id="CHEBI:74415"/>
        <dbReference type="EC" id="2.5.1.75"/>
    </reaction>
</comment>
<dbReference type="InterPro" id="IPR018022">
    <property type="entry name" value="IPT"/>
</dbReference>
<dbReference type="SUPFAM" id="SSF52540">
    <property type="entry name" value="P-loop containing nucleoside triphosphate hydrolases"/>
    <property type="match status" value="2"/>
</dbReference>
<evidence type="ECO:0000256" key="13">
    <source>
        <dbReference type="RuleBase" id="RU003785"/>
    </source>
</evidence>
<dbReference type="PANTHER" id="PTHR11088:SF60">
    <property type="entry name" value="TRNA DIMETHYLALLYLTRANSFERASE"/>
    <property type="match status" value="1"/>
</dbReference>
<keyword evidence="5 10" id="KW-0819">tRNA processing</keyword>
<evidence type="ECO:0000256" key="9">
    <source>
        <dbReference type="ARBA" id="ARBA00049563"/>
    </source>
</evidence>
<dbReference type="InterPro" id="IPR027417">
    <property type="entry name" value="P-loop_NTPase"/>
</dbReference>
<evidence type="ECO:0000313" key="14">
    <source>
        <dbReference type="EMBL" id="EUJ30919.1"/>
    </source>
</evidence>
<dbReference type="GO" id="GO:0052381">
    <property type="term" value="F:tRNA dimethylallyltransferase activity"/>
    <property type="evidence" value="ECO:0007669"/>
    <property type="project" value="UniProtKB-UniRule"/>
</dbReference>
<reference evidence="14 15" key="1">
    <citation type="journal article" date="2014" name="Int. J. Syst. Evol. Microbiol.">
        <title>Listeria floridensis sp. nov., Listeria aquatica sp. nov., Listeria cornellensis sp. nov., Listeria riparia sp. nov. and Listeria grandensis sp. nov., from agricultural and natural environments.</title>
        <authorList>
            <person name="den Bakker H.C."/>
            <person name="Warchocki S."/>
            <person name="Wright E.M."/>
            <person name="Allred A.F."/>
            <person name="Ahlstrom C."/>
            <person name="Manuel C.S."/>
            <person name="Stasiewicz M.J."/>
            <person name="Burrell A."/>
            <person name="Roof S."/>
            <person name="Strawn L."/>
            <person name="Fortes E.D."/>
            <person name="Nightingale K.K."/>
            <person name="Kephart D."/>
            <person name="Wiedmann M."/>
        </authorList>
    </citation>
    <scope>NUCLEOTIDE SEQUENCE [LARGE SCALE GENOMIC DNA]</scope>
    <source>
        <strain evidence="15">FSL F6-969</strain>
    </source>
</reference>
<keyword evidence="6 10" id="KW-0547">Nucleotide-binding</keyword>
<comment type="similarity">
    <text evidence="3 10 13">Belongs to the IPP transferase family.</text>
</comment>
<dbReference type="Proteomes" id="UP000019254">
    <property type="component" value="Unassembled WGS sequence"/>
</dbReference>
<dbReference type="PATRIC" id="fig|1265820.5.peg.1546"/>
<evidence type="ECO:0000256" key="7">
    <source>
        <dbReference type="ARBA" id="ARBA00022840"/>
    </source>
</evidence>
<dbReference type="InterPro" id="IPR039657">
    <property type="entry name" value="Dimethylallyltransferase"/>
</dbReference>
<comment type="cofactor">
    <cofactor evidence="1 10">
        <name>Mg(2+)</name>
        <dbReference type="ChEBI" id="CHEBI:18420"/>
    </cofactor>
</comment>
<dbReference type="PANTHER" id="PTHR11088">
    <property type="entry name" value="TRNA DIMETHYLALLYLTRANSFERASE"/>
    <property type="match status" value="1"/>
</dbReference>
<sequence length="340" mass="39157">MVGVFFHAVYRILVVTAVLFRWYNRNMEGEVFLSKIPVIVIVGPTAVGKTALSIEMAQVFNGEIISGDSMQVYRGLDIGTAKVIDDEMAGIPHYLIDIREPSEPYDVSEFKQETHRLIRQIWQAGKVPFLVGGTGLYVQSVLYDYTFSEVESDMAYRDSLAEMPSAVLLEMLREVDPQSAEKLHENNPRRIIRALEVYHLSGKKFSELQNQEQQSSEFEPLLIGLDRDRAELYERINLRVDIMMNQGLLEEARKLYDTGFRDVPAARGIGYKELFTYFDGVMSLDESVELLKRNSRRFAKRQLTWFRNRLDVTWFDTKEAGVKDAVAIEIRQFLVTNQVF</sequence>
<evidence type="ECO:0000256" key="1">
    <source>
        <dbReference type="ARBA" id="ARBA00001946"/>
    </source>
</evidence>
<feature type="binding site" evidence="10">
    <location>
        <begin position="43"/>
        <end position="50"/>
    </location>
    <ligand>
        <name>ATP</name>
        <dbReference type="ChEBI" id="CHEBI:30616"/>
    </ligand>
</feature>
<keyword evidence="4 10" id="KW-0808">Transferase</keyword>
<dbReference type="EMBL" id="AODE01000014">
    <property type="protein sequence ID" value="EUJ30919.1"/>
    <property type="molecule type" value="Genomic_DNA"/>
</dbReference>
<dbReference type="STRING" id="1265820.PCORN_07890"/>
<protein>
    <recommendedName>
        <fullName evidence="10">tRNA dimethylallyltransferase</fullName>
        <ecNumber evidence="10">2.5.1.75</ecNumber>
    </recommendedName>
    <alternativeName>
        <fullName evidence="10">Dimethylallyl diphosphate:tRNA dimethylallyltransferase</fullName>
        <shortName evidence="10">DMAPP:tRNA dimethylallyltransferase</shortName>
        <shortName evidence="10">DMATase</shortName>
    </alternativeName>
    <alternativeName>
        <fullName evidence="10">Isopentenyl-diphosphate:tRNA isopentenyltransferase</fullName>
        <shortName evidence="10">IPP transferase</shortName>
        <shortName evidence="10">IPPT</shortName>
        <shortName evidence="10">IPTase</shortName>
    </alternativeName>
</protein>
<organism evidence="14 15">
    <name type="scientific">Listeria cornellensis FSL F6-0969</name>
    <dbReference type="NCBI Taxonomy" id="1265820"/>
    <lineage>
        <taxon>Bacteria</taxon>
        <taxon>Bacillati</taxon>
        <taxon>Bacillota</taxon>
        <taxon>Bacilli</taxon>
        <taxon>Bacillales</taxon>
        <taxon>Listeriaceae</taxon>
        <taxon>Listeria</taxon>
    </lineage>
</organism>
<evidence type="ECO:0000256" key="2">
    <source>
        <dbReference type="ARBA" id="ARBA00003213"/>
    </source>
</evidence>
<evidence type="ECO:0000256" key="4">
    <source>
        <dbReference type="ARBA" id="ARBA00022679"/>
    </source>
</evidence>
<keyword evidence="7 10" id="KW-0067">ATP-binding</keyword>